<organism evidence="2 3">
    <name type="scientific">Rhizophagus irregularis (strain DAOM 181602 / DAOM 197198 / MUCL 43194)</name>
    <name type="common">Arbuscular mycorrhizal fungus</name>
    <name type="synonym">Glomus intraradices</name>
    <dbReference type="NCBI Taxonomy" id="747089"/>
    <lineage>
        <taxon>Eukaryota</taxon>
        <taxon>Fungi</taxon>
        <taxon>Fungi incertae sedis</taxon>
        <taxon>Mucoromycota</taxon>
        <taxon>Glomeromycotina</taxon>
        <taxon>Glomeromycetes</taxon>
        <taxon>Glomerales</taxon>
        <taxon>Glomeraceae</taxon>
        <taxon>Rhizophagus</taxon>
    </lineage>
</organism>
<name>A0A2P4QLT3_RHIID</name>
<reference evidence="2 3" key="1">
    <citation type="journal article" date="2013" name="Proc. Natl. Acad. Sci. U.S.A.">
        <title>Genome of an arbuscular mycorrhizal fungus provides insight into the oldest plant symbiosis.</title>
        <authorList>
            <person name="Tisserant E."/>
            <person name="Malbreil M."/>
            <person name="Kuo A."/>
            <person name="Kohler A."/>
            <person name="Symeonidi A."/>
            <person name="Balestrini R."/>
            <person name="Charron P."/>
            <person name="Duensing N."/>
            <person name="Frei Dit Frey N."/>
            <person name="Gianinazzi-Pearson V."/>
            <person name="Gilbert L.B."/>
            <person name="Handa Y."/>
            <person name="Herr J.R."/>
            <person name="Hijri M."/>
            <person name="Koul R."/>
            <person name="Kawaguchi M."/>
            <person name="Krajinski F."/>
            <person name="Lammers P.J."/>
            <person name="Masclaux F.G."/>
            <person name="Murat C."/>
            <person name="Morin E."/>
            <person name="Ndikumana S."/>
            <person name="Pagni M."/>
            <person name="Petitpierre D."/>
            <person name="Requena N."/>
            <person name="Rosikiewicz P."/>
            <person name="Riley R."/>
            <person name="Saito K."/>
            <person name="San Clemente H."/>
            <person name="Shapiro H."/>
            <person name="van Tuinen D."/>
            <person name="Becard G."/>
            <person name="Bonfante P."/>
            <person name="Paszkowski U."/>
            <person name="Shachar-Hill Y.Y."/>
            <person name="Tuskan G.A."/>
            <person name="Young P.W."/>
            <person name="Sanders I.R."/>
            <person name="Henrissat B."/>
            <person name="Rensing S.A."/>
            <person name="Grigoriev I.V."/>
            <person name="Corradi N."/>
            <person name="Roux C."/>
            <person name="Martin F."/>
        </authorList>
    </citation>
    <scope>NUCLEOTIDE SEQUENCE [LARGE SCALE GENOMIC DNA]</scope>
    <source>
        <strain evidence="2 3">DAOM 197198</strain>
    </source>
</reference>
<dbReference type="GO" id="GO:0003677">
    <property type="term" value="F:DNA binding"/>
    <property type="evidence" value="ECO:0007669"/>
    <property type="project" value="InterPro"/>
</dbReference>
<dbReference type="InterPro" id="IPR011335">
    <property type="entry name" value="Restrct_endonuc-II-like"/>
</dbReference>
<dbReference type="VEuPathDB" id="FungiDB:RhiirFUN_005009"/>
<dbReference type="GO" id="GO:0006302">
    <property type="term" value="P:double-strand break repair"/>
    <property type="evidence" value="ECO:0007669"/>
    <property type="project" value="UniProtKB-ARBA"/>
</dbReference>
<dbReference type="EMBL" id="AUPC02000031">
    <property type="protein sequence ID" value="POG78585.1"/>
    <property type="molecule type" value="Genomic_DNA"/>
</dbReference>
<sequence length="382" mass="43776">MRKNYFLNTPPKDYEFLGYYSHRRQQPDFTFSFEKESYILTMELEKLIKGNYSSEIKVSASQLYNRLKASLNDHRIKYRGVQLFWDMIESSFNDINPQFAHLGNIQNAQIGNNLNYNTKWHAEGPEVSKNCTPIFCFPPKHNEKPATNPLNVPINEKPNLDFSGGSFSSESGNTHDTELIKFVHEGLKTLGMKAIITRKTYRNPVTKKIDFFDNGGVDIIAWYREMEVFIQCKGSTNPVTIKTIQEMENLLLKQVGKVGCIVSESNINQNIINMVNSSKRKIILTTKSKAYFDIESYYNAIKMPRQVPLVHNNEIVVEDMRIEVVKGDDDEVNMINYGQIGVKGKGNTKLNVSCKKICQKLIDPTTQFTIGQFSIPNNLLKK</sequence>
<keyword evidence="3" id="KW-1185">Reference proteome</keyword>
<accession>A0A2P4QLT3</accession>
<dbReference type="SMR" id="A0A2P4QLT3"/>
<proteinExistence type="predicted"/>
<comment type="caution">
    <text evidence="2">The sequence shown here is derived from an EMBL/GenBank/DDBJ whole genome shotgun (WGS) entry which is preliminary data.</text>
</comment>
<dbReference type="SUPFAM" id="SSF52980">
    <property type="entry name" value="Restriction endonuclease-like"/>
    <property type="match status" value="1"/>
</dbReference>
<dbReference type="AlphaFoldDB" id="A0A2P4QLT3"/>
<reference evidence="2 3" key="2">
    <citation type="journal article" date="2018" name="New Phytol.">
        <title>High intraspecific genome diversity in the model arbuscular mycorrhizal symbiont Rhizophagus irregularis.</title>
        <authorList>
            <person name="Chen E.C.H."/>
            <person name="Morin E."/>
            <person name="Beaudet D."/>
            <person name="Noel J."/>
            <person name="Yildirir G."/>
            <person name="Ndikumana S."/>
            <person name="Charron P."/>
            <person name="St-Onge C."/>
            <person name="Giorgi J."/>
            <person name="Kruger M."/>
            <person name="Marton T."/>
            <person name="Ropars J."/>
            <person name="Grigoriev I.V."/>
            <person name="Hainaut M."/>
            <person name="Henrissat B."/>
            <person name="Roux C."/>
            <person name="Martin F."/>
            <person name="Corradi N."/>
        </authorList>
    </citation>
    <scope>NUCLEOTIDE SEQUENCE [LARGE SCALE GENOMIC DNA]</scope>
    <source>
        <strain evidence="2 3">DAOM 197198</strain>
    </source>
</reference>
<feature type="domain" description="Restriction endonuclease type IV Mrr" evidence="1">
    <location>
        <begin position="192"/>
        <end position="286"/>
    </location>
</feature>
<dbReference type="Proteomes" id="UP000018888">
    <property type="component" value="Unassembled WGS sequence"/>
</dbReference>
<dbReference type="GO" id="GO:0004519">
    <property type="term" value="F:endonuclease activity"/>
    <property type="evidence" value="ECO:0007669"/>
    <property type="project" value="InterPro"/>
</dbReference>
<dbReference type="InterPro" id="IPR007560">
    <property type="entry name" value="Restrct_endonuc_IV_Mrr"/>
</dbReference>
<protein>
    <recommendedName>
        <fullName evidence="1">Restriction endonuclease type IV Mrr domain-containing protein</fullName>
    </recommendedName>
</protein>
<evidence type="ECO:0000313" key="2">
    <source>
        <dbReference type="EMBL" id="POG78585.1"/>
    </source>
</evidence>
<evidence type="ECO:0000259" key="1">
    <source>
        <dbReference type="Pfam" id="PF04471"/>
    </source>
</evidence>
<evidence type="ECO:0000313" key="3">
    <source>
        <dbReference type="Proteomes" id="UP000018888"/>
    </source>
</evidence>
<gene>
    <name evidence="2" type="ORF">GLOIN_2v1472948</name>
</gene>
<dbReference type="GO" id="GO:0009307">
    <property type="term" value="P:DNA restriction-modification system"/>
    <property type="evidence" value="ECO:0007669"/>
    <property type="project" value="InterPro"/>
</dbReference>
<dbReference type="Pfam" id="PF04471">
    <property type="entry name" value="Mrr_cat"/>
    <property type="match status" value="1"/>
</dbReference>